<dbReference type="Proteomes" id="UP000816034">
    <property type="component" value="Unassembled WGS sequence"/>
</dbReference>
<proteinExistence type="inferred from homology"/>
<comment type="similarity">
    <text evidence="1">Belongs to the glycosyltransferase 15 family.</text>
</comment>
<dbReference type="AlphaFoldDB" id="A0AA88GLV4"/>
<name>A0AA88GLV4_NAELO</name>
<reference evidence="4 5" key="1">
    <citation type="journal article" date="2018" name="BMC Genomics">
        <title>The genome of Naegleria lovaniensis, the basis for a comparative approach to unravel pathogenicity factors of the human pathogenic amoeba N. fowleri.</title>
        <authorList>
            <person name="Liechti N."/>
            <person name="Schurch N."/>
            <person name="Bruggmann R."/>
            <person name="Wittwer M."/>
        </authorList>
    </citation>
    <scope>NUCLEOTIDE SEQUENCE [LARGE SCALE GENOMIC DNA]</scope>
    <source>
        <strain evidence="4 5">ATCC 30569</strain>
    </source>
</reference>
<dbReference type="GO" id="GO:0016020">
    <property type="term" value="C:membrane"/>
    <property type="evidence" value="ECO:0007669"/>
    <property type="project" value="InterPro"/>
</dbReference>
<dbReference type="SUPFAM" id="SSF53448">
    <property type="entry name" value="Nucleotide-diphospho-sugar transferases"/>
    <property type="match status" value="1"/>
</dbReference>
<protein>
    <submittedName>
        <fullName evidence="4">Uncharacterized protein</fullName>
    </submittedName>
</protein>
<keyword evidence="5" id="KW-1185">Reference proteome</keyword>
<keyword evidence="3" id="KW-0812">Transmembrane</keyword>
<accession>A0AA88GLV4</accession>
<dbReference type="GO" id="GO:0006487">
    <property type="term" value="P:protein N-linked glycosylation"/>
    <property type="evidence" value="ECO:0007669"/>
    <property type="project" value="TreeGrafter"/>
</dbReference>
<keyword evidence="3" id="KW-1133">Transmembrane helix</keyword>
<gene>
    <name evidence="4" type="ORF">C9374_006358</name>
</gene>
<comment type="caution">
    <text evidence="4">The sequence shown here is derived from an EMBL/GenBank/DDBJ whole genome shotgun (WGS) entry which is preliminary data.</text>
</comment>
<dbReference type="InterPro" id="IPR029044">
    <property type="entry name" value="Nucleotide-diphossugar_trans"/>
</dbReference>
<organism evidence="4 5">
    <name type="scientific">Naegleria lovaniensis</name>
    <name type="common">Amoeba</name>
    <dbReference type="NCBI Taxonomy" id="51637"/>
    <lineage>
        <taxon>Eukaryota</taxon>
        <taxon>Discoba</taxon>
        <taxon>Heterolobosea</taxon>
        <taxon>Tetramitia</taxon>
        <taxon>Eutetramitia</taxon>
        <taxon>Vahlkampfiidae</taxon>
        <taxon>Naegleria</taxon>
    </lineage>
</organism>
<dbReference type="PANTHER" id="PTHR31121">
    <property type="entry name" value="ALPHA-1,2 MANNOSYLTRANSFERASE KTR1"/>
    <property type="match status" value="1"/>
</dbReference>
<sequence>MDKFQGLILFLLLMFITSYWLFYGTFKDGVKMYRESHLSLQSKENRVSVEQTNTFPITSNNHVTIPLKKKGVIVYLLHENEISNYLRSIELLHKNFNMKYKYPILVFYEKSLKEESLNQVKLMTKSIASEVPLEYYYIKFEIPSHWDPVKQPVKVQWSLGYKCMIRFYFKEIFELPVIQQYEYYWRLDTDSFILEEMSYDPFEKMKANNYAYGTIALDEDAGPVVAGMTTMVQEYINTRPTNASLNSYTPNTRMVYNNFEVVQIDRFLDHRVLDFVDYIDKSNNIFIRRWGDAPLRFAELNLFFDWKKEVHIFCDIKYEHSHHSKIIYNKC</sequence>
<dbReference type="EMBL" id="PYSW02000027">
    <property type="protein sequence ID" value="KAG2381369.1"/>
    <property type="molecule type" value="Genomic_DNA"/>
</dbReference>
<dbReference type="Gene3D" id="3.90.550.10">
    <property type="entry name" value="Spore Coat Polysaccharide Biosynthesis Protein SpsA, Chain A"/>
    <property type="match status" value="1"/>
</dbReference>
<evidence type="ECO:0000256" key="3">
    <source>
        <dbReference type="SAM" id="Phobius"/>
    </source>
</evidence>
<keyword evidence="3" id="KW-0472">Membrane</keyword>
<evidence type="ECO:0000256" key="1">
    <source>
        <dbReference type="ARBA" id="ARBA00007677"/>
    </source>
</evidence>
<feature type="transmembrane region" description="Helical" evidence="3">
    <location>
        <begin position="6"/>
        <end position="26"/>
    </location>
</feature>
<dbReference type="GO" id="GO:0005794">
    <property type="term" value="C:Golgi apparatus"/>
    <property type="evidence" value="ECO:0007669"/>
    <property type="project" value="TreeGrafter"/>
</dbReference>
<dbReference type="InterPro" id="IPR002685">
    <property type="entry name" value="Glyco_trans_15"/>
</dbReference>
<keyword evidence="2" id="KW-0808">Transferase</keyword>
<evidence type="ECO:0000256" key="2">
    <source>
        <dbReference type="ARBA" id="ARBA00022679"/>
    </source>
</evidence>
<dbReference type="RefSeq" id="XP_044547049.1">
    <property type="nucleotide sequence ID" value="XM_044696209.1"/>
</dbReference>
<dbReference type="GO" id="GO:0000032">
    <property type="term" value="P:cell wall mannoprotein biosynthetic process"/>
    <property type="evidence" value="ECO:0007669"/>
    <property type="project" value="TreeGrafter"/>
</dbReference>
<dbReference type="GO" id="GO:0000026">
    <property type="term" value="F:alpha-1,2-mannosyltransferase activity"/>
    <property type="evidence" value="ECO:0007669"/>
    <property type="project" value="TreeGrafter"/>
</dbReference>
<dbReference type="Pfam" id="PF01793">
    <property type="entry name" value="Glyco_transf_15"/>
    <property type="match status" value="1"/>
</dbReference>
<dbReference type="PANTHER" id="PTHR31121:SF6">
    <property type="entry name" value="ALPHA-1,2 MANNOSYLTRANSFERASE KTR1"/>
    <property type="match status" value="1"/>
</dbReference>
<dbReference type="GeneID" id="68098812"/>
<evidence type="ECO:0000313" key="4">
    <source>
        <dbReference type="EMBL" id="KAG2381369.1"/>
    </source>
</evidence>
<evidence type="ECO:0000313" key="5">
    <source>
        <dbReference type="Proteomes" id="UP000816034"/>
    </source>
</evidence>